<protein>
    <submittedName>
        <fullName evidence="1">Uncharacterized protein</fullName>
    </submittedName>
</protein>
<sequence>MQRRVGLVLVFRRRVQLCDGVGRLAGAVVLAAARHVVVDRARLGLAEEPGALLVRPLVGRPLDAVAVDVEPPLLDQVPAAGPERREVVVGEREVLEVAEREPTERVWHLAVQEVVGQVELLHLPQARERRRDGAREAVGAGVDDRGLREEAELVGEAAAEAVVEEEHLEERAGVAGDGLGYLPREPVVGEGEVVHGRLADVVREAAGELVVVDEDGLHPREPAEDAGGELAVEAVEADVD</sequence>
<keyword evidence="2" id="KW-1185">Reference proteome</keyword>
<accession>A0A804RP75</accession>
<reference evidence="2" key="1">
    <citation type="journal article" date="2009" name="Science">
        <title>The B73 maize genome: complexity, diversity, and dynamics.</title>
        <authorList>
            <person name="Schnable P.S."/>
            <person name="Ware D."/>
            <person name="Fulton R.S."/>
            <person name="Stein J.C."/>
            <person name="Wei F."/>
            <person name="Pasternak S."/>
            <person name="Liang C."/>
            <person name="Zhang J."/>
            <person name="Fulton L."/>
            <person name="Graves T.A."/>
            <person name="Minx P."/>
            <person name="Reily A.D."/>
            <person name="Courtney L."/>
            <person name="Kruchowski S.S."/>
            <person name="Tomlinson C."/>
            <person name="Strong C."/>
            <person name="Delehaunty K."/>
            <person name="Fronick C."/>
            <person name="Courtney B."/>
            <person name="Rock S.M."/>
            <person name="Belter E."/>
            <person name="Du F."/>
            <person name="Kim K."/>
            <person name="Abbott R.M."/>
            <person name="Cotton M."/>
            <person name="Levy A."/>
            <person name="Marchetto P."/>
            <person name="Ochoa K."/>
            <person name="Jackson S.M."/>
            <person name="Gillam B."/>
            <person name="Chen W."/>
            <person name="Yan L."/>
            <person name="Higginbotham J."/>
            <person name="Cardenas M."/>
            <person name="Waligorski J."/>
            <person name="Applebaum E."/>
            <person name="Phelps L."/>
            <person name="Falcone J."/>
            <person name="Kanchi K."/>
            <person name="Thane T."/>
            <person name="Scimone A."/>
            <person name="Thane N."/>
            <person name="Henke J."/>
            <person name="Wang T."/>
            <person name="Ruppert J."/>
            <person name="Shah N."/>
            <person name="Rotter K."/>
            <person name="Hodges J."/>
            <person name="Ingenthron E."/>
            <person name="Cordes M."/>
            <person name="Kohlberg S."/>
            <person name="Sgro J."/>
            <person name="Delgado B."/>
            <person name="Mead K."/>
            <person name="Chinwalla A."/>
            <person name="Leonard S."/>
            <person name="Crouse K."/>
            <person name="Collura K."/>
            <person name="Kudrna D."/>
            <person name="Currie J."/>
            <person name="He R."/>
            <person name="Angelova A."/>
            <person name="Rajasekar S."/>
            <person name="Mueller T."/>
            <person name="Lomeli R."/>
            <person name="Scara G."/>
            <person name="Ko A."/>
            <person name="Delaney K."/>
            <person name="Wissotski M."/>
            <person name="Lopez G."/>
            <person name="Campos D."/>
            <person name="Braidotti M."/>
            <person name="Ashley E."/>
            <person name="Golser W."/>
            <person name="Kim H."/>
            <person name="Lee S."/>
            <person name="Lin J."/>
            <person name="Dujmic Z."/>
            <person name="Kim W."/>
            <person name="Talag J."/>
            <person name="Zuccolo A."/>
            <person name="Fan C."/>
            <person name="Sebastian A."/>
            <person name="Kramer M."/>
            <person name="Spiegel L."/>
            <person name="Nascimento L."/>
            <person name="Zutavern T."/>
            <person name="Miller B."/>
            <person name="Ambroise C."/>
            <person name="Muller S."/>
            <person name="Spooner W."/>
            <person name="Narechania A."/>
            <person name="Ren L."/>
            <person name="Wei S."/>
            <person name="Kumari S."/>
            <person name="Faga B."/>
            <person name="Levy M.J."/>
            <person name="McMahan L."/>
            <person name="Van Buren P."/>
            <person name="Vaughn M.W."/>
            <person name="Ying K."/>
            <person name="Yeh C.-T."/>
            <person name="Emrich S.J."/>
            <person name="Jia Y."/>
            <person name="Kalyanaraman A."/>
            <person name="Hsia A.-P."/>
            <person name="Barbazuk W.B."/>
            <person name="Baucom R.S."/>
            <person name="Brutnell T.P."/>
            <person name="Carpita N.C."/>
            <person name="Chaparro C."/>
            <person name="Chia J.-M."/>
            <person name="Deragon J.-M."/>
            <person name="Estill J.C."/>
            <person name="Fu Y."/>
            <person name="Jeddeloh J.A."/>
            <person name="Han Y."/>
            <person name="Lee H."/>
            <person name="Li P."/>
            <person name="Lisch D.R."/>
            <person name="Liu S."/>
            <person name="Liu Z."/>
            <person name="Nagel D.H."/>
            <person name="McCann M.C."/>
            <person name="SanMiguel P."/>
            <person name="Myers A.M."/>
            <person name="Nettleton D."/>
            <person name="Nguyen J."/>
            <person name="Penning B.W."/>
            <person name="Ponnala L."/>
            <person name="Schneider K.L."/>
            <person name="Schwartz D.C."/>
            <person name="Sharma A."/>
            <person name="Soderlund C."/>
            <person name="Springer N.M."/>
            <person name="Sun Q."/>
            <person name="Wang H."/>
            <person name="Waterman M."/>
            <person name="Westerman R."/>
            <person name="Wolfgruber T.K."/>
            <person name="Yang L."/>
            <person name="Yu Y."/>
            <person name="Zhang L."/>
            <person name="Zhou S."/>
            <person name="Zhu Q."/>
            <person name="Bennetzen J.L."/>
            <person name="Dawe R.K."/>
            <person name="Jiang J."/>
            <person name="Jiang N."/>
            <person name="Presting G.G."/>
            <person name="Wessler S.R."/>
            <person name="Aluru S."/>
            <person name="Martienssen R.A."/>
            <person name="Clifton S.W."/>
            <person name="McCombie W.R."/>
            <person name="Wing R.A."/>
            <person name="Wilson R.K."/>
        </authorList>
    </citation>
    <scope>NUCLEOTIDE SEQUENCE [LARGE SCALE GENOMIC DNA]</scope>
    <source>
        <strain evidence="2">cv. B73</strain>
    </source>
</reference>
<dbReference type="Proteomes" id="UP000007305">
    <property type="component" value="Chromosome 10"/>
</dbReference>
<name>A0A804RP75_MAIZE</name>
<reference evidence="1" key="3">
    <citation type="submission" date="2021-05" db="UniProtKB">
        <authorList>
            <consortium name="EnsemblPlants"/>
        </authorList>
    </citation>
    <scope>IDENTIFICATION</scope>
    <source>
        <strain evidence="1">cv. B73</strain>
    </source>
</reference>
<organism evidence="1 2">
    <name type="scientific">Zea mays</name>
    <name type="common">Maize</name>
    <dbReference type="NCBI Taxonomy" id="4577"/>
    <lineage>
        <taxon>Eukaryota</taxon>
        <taxon>Viridiplantae</taxon>
        <taxon>Streptophyta</taxon>
        <taxon>Embryophyta</taxon>
        <taxon>Tracheophyta</taxon>
        <taxon>Spermatophyta</taxon>
        <taxon>Magnoliopsida</taxon>
        <taxon>Liliopsida</taxon>
        <taxon>Poales</taxon>
        <taxon>Poaceae</taxon>
        <taxon>PACMAD clade</taxon>
        <taxon>Panicoideae</taxon>
        <taxon>Andropogonodae</taxon>
        <taxon>Andropogoneae</taxon>
        <taxon>Tripsacinae</taxon>
        <taxon>Zea</taxon>
    </lineage>
</organism>
<evidence type="ECO:0000313" key="2">
    <source>
        <dbReference type="Proteomes" id="UP000007305"/>
    </source>
</evidence>
<dbReference type="Gramene" id="Zm00001eb426100_T001">
    <property type="protein sequence ID" value="Zm00001eb426100_P001"/>
    <property type="gene ID" value="Zm00001eb426100"/>
</dbReference>
<dbReference type="AlphaFoldDB" id="A0A804RP75"/>
<proteinExistence type="predicted"/>
<evidence type="ECO:0000313" key="1">
    <source>
        <dbReference type="EnsemblPlants" id="Zm00001eb426100_P001"/>
    </source>
</evidence>
<dbReference type="EnsemblPlants" id="Zm00001eb426100_T001">
    <property type="protein sequence ID" value="Zm00001eb426100_P001"/>
    <property type="gene ID" value="Zm00001eb426100"/>
</dbReference>
<dbReference type="InParanoid" id="A0A804RP75"/>
<reference evidence="1" key="2">
    <citation type="submission" date="2019-07" db="EMBL/GenBank/DDBJ databases">
        <authorList>
            <person name="Seetharam A."/>
            <person name="Woodhouse M."/>
            <person name="Cannon E."/>
        </authorList>
    </citation>
    <scope>NUCLEOTIDE SEQUENCE [LARGE SCALE GENOMIC DNA]</scope>
    <source>
        <strain evidence="1">cv. B73</strain>
    </source>
</reference>